<dbReference type="Gene3D" id="3.30.540.10">
    <property type="entry name" value="Fructose-1,6-Bisphosphatase, subunit A, domain 1"/>
    <property type="match status" value="1"/>
</dbReference>
<dbReference type="SUPFAM" id="SSF56655">
    <property type="entry name" value="Carbohydrate phosphatase"/>
    <property type="match status" value="1"/>
</dbReference>
<reference evidence="1" key="1">
    <citation type="journal article" date="2018" name="Front. Microbiol.">
        <title>Beyond the Limits: tRNA Array Units in Mycobacterium Genomes.</title>
        <authorList>
            <person name="Morgado S.M."/>
            <person name="Vicente A.C."/>
        </authorList>
    </citation>
    <scope>NUCLEOTIDE SEQUENCE</scope>
    <source>
        <strain evidence="1">CBMA 213</strain>
        <plasmid evidence="1">pCBMA213_1</plasmid>
    </source>
</reference>
<geneLocation type="plasmid" evidence="1">
    <name>pCBMA213_1</name>
</geneLocation>
<protein>
    <recommendedName>
        <fullName evidence="2">Fructose-bisphosphatase</fullName>
    </recommendedName>
</protein>
<proteinExistence type="predicted"/>
<gene>
    <name evidence="1" type="ORF">B5P44_p00149</name>
</gene>
<evidence type="ECO:0008006" key="2">
    <source>
        <dbReference type="Google" id="ProtNLM"/>
    </source>
</evidence>
<keyword evidence="1" id="KW-0614">Plasmid</keyword>
<evidence type="ECO:0000313" key="1">
    <source>
        <dbReference type="EMBL" id="AVN58444.1"/>
    </source>
</evidence>
<sequence>MYWGYTVGTIKSSQHREADTMNQLPAYYPHEPELLDQLAQVLSNISFDNIEAASEQLVNPAPCVLDDMGPDTISSEHRGYCINKLDSENRGEPRASKIGQPAIAEDANAHQRIHKLFGDSQIPHLQRAIVVGEEAGRGAWDAAMEAPQGAMVVDIDPIDGSSNYDSLGHGFSTNMCVYVKTAGGKNFRLVLSMVTGDHHCVVWQIGNKVFVRSRKGRFVQIDEPIAKVPRDGYIATVAAMAHHRARVAPLMETASDPSWSLPLYETGGRQFHDPAPAVYTMGGAPATIGLAICRISAAVTTSPQTIHDTAGVPALLALNLPMYDAEGPVDRVALMERFNQLDSPDSQNYTPIPPLVIGRDEKFVALIAERTFHSEPMDLVAVPRRPKFTVFGGGTA</sequence>
<name>A0A343VRC0_9MYCO</name>
<dbReference type="AlphaFoldDB" id="A0A343VRC0"/>
<accession>A0A343VRC0</accession>
<organism evidence="1">
    <name type="scientific">Mycolicibacterium sp. CBMA 213</name>
    <dbReference type="NCBI Taxonomy" id="1968788"/>
    <lineage>
        <taxon>Bacteria</taxon>
        <taxon>Bacillati</taxon>
        <taxon>Actinomycetota</taxon>
        <taxon>Actinomycetes</taxon>
        <taxon>Mycobacteriales</taxon>
        <taxon>Mycobacteriaceae</taxon>
        <taxon>Mycolicibacterium</taxon>
    </lineage>
</organism>
<dbReference type="EMBL" id="MF600313">
    <property type="protein sequence ID" value="AVN58444.1"/>
    <property type="molecule type" value="Genomic_DNA"/>
</dbReference>